<feature type="chain" id="PRO_5044652484" evidence="3">
    <location>
        <begin position="32"/>
        <end position="241"/>
    </location>
</feature>
<reference evidence="6 7" key="1">
    <citation type="submission" date="2025-04" db="UniProtKB">
        <authorList>
            <consortium name="RefSeq"/>
        </authorList>
    </citation>
    <scope>IDENTIFICATION</scope>
</reference>
<dbReference type="FunFam" id="4.10.740.10:FF:000001">
    <property type="entry name" value="vitamin K-dependent protein S"/>
    <property type="match status" value="1"/>
</dbReference>
<protein>
    <submittedName>
        <fullName evidence="6 7">Transmembrane gamma-carboxyglutamic acid protein 4 isoform X1</fullName>
    </submittedName>
</protein>
<dbReference type="GO" id="GO:0005615">
    <property type="term" value="C:extracellular space"/>
    <property type="evidence" value="ECO:0007669"/>
    <property type="project" value="TreeGrafter"/>
</dbReference>
<keyword evidence="3" id="KW-0732">Signal</keyword>
<evidence type="ECO:0000256" key="2">
    <source>
        <dbReference type="SAM" id="Phobius"/>
    </source>
</evidence>
<keyword evidence="5" id="KW-1185">Reference proteome</keyword>
<dbReference type="GeneID" id="115468726"/>
<feature type="domain" description="Gla" evidence="4">
    <location>
        <begin position="69"/>
        <end position="115"/>
    </location>
</feature>
<evidence type="ECO:0000313" key="7">
    <source>
        <dbReference type="RefSeq" id="XP_030056516.1"/>
    </source>
</evidence>
<dbReference type="InterPro" id="IPR017857">
    <property type="entry name" value="Coagulation_fac-like_Gla_dom"/>
</dbReference>
<proteinExistence type="predicted"/>
<dbReference type="Proteomes" id="UP000515156">
    <property type="component" value="Chromosome 4"/>
</dbReference>
<sequence length="241" mass="27415">MEPTKRRFSSRFQTMFMRLMVLCQFPGLVPGSPSSTRKLMTKKHAMDSENEVFTNGEEASMFLVRRLLYNQFDFEMITPGNLERECLEEICSYEEASEIFGEHDKTIAFWKDYIAKVPHSSSDRSQKVDAIRLLTGLVAAGVFLVILAFLGYYFFTKRHRTRRDPGRMWSNSGSFISRRQDDVSLSPISLPLSVEDSSPPSYEQAILSAAAYDVPPPPYPGITKHLKTLKKSISLPNPQSL</sequence>
<dbReference type="KEGG" id="muo:115468726"/>
<evidence type="ECO:0000256" key="3">
    <source>
        <dbReference type="SAM" id="SignalP"/>
    </source>
</evidence>
<gene>
    <name evidence="6 7" type="primary">PRRG4</name>
</gene>
<dbReference type="OrthoDB" id="9945709at2759"/>
<dbReference type="PANTHER" id="PTHR24278">
    <property type="entry name" value="COAGULATION FACTOR"/>
    <property type="match status" value="1"/>
</dbReference>
<dbReference type="Gene3D" id="4.10.740.10">
    <property type="entry name" value="Coagulation Factor IX"/>
    <property type="match status" value="1"/>
</dbReference>
<keyword evidence="2" id="KW-0472">Membrane</keyword>
<dbReference type="PANTHER" id="PTHR24278:SF38">
    <property type="entry name" value="TRANSMEMBRANE GAMMA-CARBOXYGLUTAMIC ACID PROTEIN 4"/>
    <property type="match status" value="1"/>
</dbReference>
<dbReference type="SMART" id="SM00069">
    <property type="entry name" value="GLA"/>
    <property type="match status" value="1"/>
</dbReference>
<dbReference type="RefSeq" id="XP_030056514.1">
    <property type="nucleotide sequence ID" value="XM_030200654.1"/>
</dbReference>
<feature type="signal peptide" evidence="3">
    <location>
        <begin position="1"/>
        <end position="31"/>
    </location>
</feature>
<dbReference type="InterPro" id="IPR000294">
    <property type="entry name" value="GLA_domain"/>
</dbReference>
<accession>A0A6P7XU45</accession>
<dbReference type="GO" id="GO:0005886">
    <property type="term" value="C:plasma membrane"/>
    <property type="evidence" value="ECO:0007669"/>
    <property type="project" value="TreeGrafter"/>
</dbReference>
<dbReference type="RefSeq" id="XP_030056516.1">
    <property type="nucleotide sequence ID" value="XM_030200656.1"/>
</dbReference>
<dbReference type="PROSITE" id="PS50998">
    <property type="entry name" value="GLA_2"/>
    <property type="match status" value="1"/>
</dbReference>
<dbReference type="Pfam" id="PF00594">
    <property type="entry name" value="Gla"/>
    <property type="match status" value="1"/>
</dbReference>
<keyword evidence="2 6" id="KW-0812">Transmembrane</keyword>
<keyword evidence="2" id="KW-1133">Transmembrane helix</keyword>
<name>A0A6P7XU45_9AMPH</name>
<dbReference type="CTD" id="79056"/>
<feature type="transmembrane region" description="Helical" evidence="2">
    <location>
        <begin position="130"/>
        <end position="155"/>
    </location>
</feature>
<evidence type="ECO:0000259" key="4">
    <source>
        <dbReference type="PROSITE" id="PS50998"/>
    </source>
</evidence>
<dbReference type="SUPFAM" id="SSF57630">
    <property type="entry name" value="GLA-domain"/>
    <property type="match status" value="1"/>
</dbReference>
<dbReference type="InterPro" id="IPR050442">
    <property type="entry name" value="Peptidase_S1_coag_factors"/>
</dbReference>
<dbReference type="InterPro" id="IPR035972">
    <property type="entry name" value="GLA-like_dom_SF"/>
</dbReference>
<dbReference type="PROSITE" id="PS00011">
    <property type="entry name" value="GLA_1"/>
    <property type="match status" value="1"/>
</dbReference>
<keyword evidence="1" id="KW-1015">Disulfide bond</keyword>
<evidence type="ECO:0000256" key="1">
    <source>
        <dbReference type="ARBA" id="ARBA00023157"/>
    </source>
</evidence>
<evidence type="ECO:0000313" key="5">
    <source>
        <dbReference type="Proteomes" id="UP000515156"/>
    </source>
</evidence>
<dbReference type="GO" id="GO:0005509">
    <property type="term" value="F:calcium ion binding"/>
    <property type="evidence" value="ECO:0007669"/>
    <property type="project" value="InterPro"/>
</dbReference>
<dbReference type="AlphaFoldDB" id="A0A6P7XU45"/>
<organism evidence="5 7">
    <name type="scientific">Microcaecilia unicolor</name>
    <dbReference type="NCBI Taxonomy" id="1415580"/>
    <lineage>
        <taxon>Eukaryota</taxon>
        <taxon>Metazoa</taxon>
        <taxon>Chordata</taxon>
        <taxon>Craniata</taxon>
        <taxon>Vertebrata</taxon>
        <taxon>Euteleostomi</taxon>
        <taxon>Amphibia</taxon>
        <taxon>Gymnophiona</taxon>
        <taxon>Siphonopidae</taxon>
        <taxon>Microcaecilia</taxon>
    </lineage>
</organism>
<dbReference type="PRINTS" id="PR00001">
    <property type="entry name" value="GLABLOOD"/>
</dbReference>
<evidence type="ECO:0000313" key="6">
    <source>
        <dbReference type="RefSeq" id="XP_030056514.1"/>
    </source>
</evidence>